<evidence type="ECO:0000256" key="1">
    <source>
        <dbReference type="SAM" id="MobiDB-lite"/>
    </source>
</evidence>
<gene>
    <name evidence="3" type="ORF">QQS21_011167</name>
</gene>
<dbReference type="EMBL" id="JASWJB010000360">
    <property type="protein sequence ID" value="KAK2591153.1"/>
    <property type="molecule type" value="Genomic_DNA"/>
</dbReference>
<keyword evidence="2" id="KW-0732">Signal</keyword>
<evidence type="ECO:0000313" key="4">
    <source>
        <dbReference type="Proteomes" id="UP001251528"/>
    </source>
</evidence>
<dbReference type="AlphaFoldDB" id="A0AAJ0CFX7"/>
<feature type="chain" id="PRO_5042523645" description="Cyclin-like F-box" evidence="2">
    <location>
        <begin position="26"/>
        <end position="369"/>
    </location>
</feature>
<protein>
    <recommendedName>
        <fullName evidence="5">Cyclin-like F-box</fullName>
    </recommendedName>
</protein>
<reference evidence="3" key="1">
    <citation type="submission" date="2023-06" db="EMBL/GenBank/DDBJ databases">
        <title>Conoideocrella luteorostrata (Hypocreales: Clavicipitaceae), a potential biocontrol fungus for elongate hemlock scale in United States Christmas tree production areas.</title>
        <authorList>
            <person name="Barrett H."/>
            <person name="Lovett B."/>
            <person name="Macias A.M."/>
            <person name="Stajich J.E."/>
            <person name="Kasson M.T."/>
        </authorList>
    </citation>
    <scope>NUCLEOTIDE SEQUENCE</scope>
    <source>
        <strain evidence="3">ARSEF 14590</strain>
    </source>
</reference>
<evidence type="ECO:0008006" key="5">
    <source>
        <dbReference type="Google" id="ProtNLM"/>
    </source>
</evidence>
<accession>A0AAJ0CFX7</accession>
<feature type="region of interest" description="Disordered" evidence="1">
    <location>
        <begin position="31"/>
        <end position="83"/>
    </location>
</feature>
<comment type="caution">
    <text evidence="3">The sequence shown here is derived from an EMBL/GenBank/DDBJ whole genome shotgun (WGS) entry which is preliminary data.</text>
</comment>
<evidence type="ECO:0000256" key="2">
    <source>
        <dbReference type="SAM" id="SignalP"/>
    </source>
</evidence>
<evidence type="ECO:0000313" key="3">
    <source>
        <dbReference type="EMBL" id="KAK2591153.1"/>
    </source>
</evidence>
<name>A0AAJ0CFX7_9HYPO</name>
<feature type="signal peptide" evidence="2">
    <location>
        <begin position="1"/>
        <end position="25"/>
    </location>
</feature>
<dbReference type="Proteomes" id="UP001251528">
    <property type="component" value="Unassembled WGS sequence"/>
</dbReference>
<proteinExistence type="predicted"/>
<feature type="compositionally biased region" description="Gly residues" evidence="1">
    <location>
        <begin position="39"/>
        <end position="65"/>
    </location>
</feature>
<keyword evidence="4" id="KW-1185">Reference proteome</keyword>
<sequence>MFKPRGTVLSVLYVLFILCVSLAHAVPQNNQAGKAGKNANGGGNKKGGGGNGGNGGNGGGGGGGQTAQQKAAQKPSGVTVSKDGSTMILDQTVQINGLQIRYKVSAPADQFTADSGVKGSNAAANAAGSIGMNVLLHGDGGQSFFDFPNQGVNANLMGVAVLAPDKNLKWGGADRGGKQRPDGVAHSLAVNDLITKELPKMVAFNQSEVFFTGVSGGSLTLAGFFMPAHMGNFPNSGVMLNCGGMAPQVAFTPEATKALANTRIHFQSTTQELKSLQQSIPQAVQAYEKAASNAGLSSQQINALQTVNNSPNGGHCAFDGKGFVSGVQLMATNYENVMLASGSGQVSGIQNVNTGVVGNERLQFARGGN</sequence>
<organism evidence="3 4">
    <name type="scientific">Conoideocrella luteorostrata</name>
    <dbReference type="NCBI Taxonomy" id="1105319"/>
    <lineage>
        <taxon>Eukaryota</taxon>
        <taxon>Fungi</taxon>
        <taxon>Dikarya</taxon>
        <taxon>Ascomycota</taxon>
        <taxon>Pezizomycotina</taxon>
        <taxon>Sordariomycetes</taxon>
        <taxon>Hypocreomycetidae</taxon>
        <taxon>Hypocreales</taxon>
        <taxon>Clavicipitaceae</taxon>
        <taxon>Conoideocrella</taxon>
    </lineage>
</organism>